<organism evidence="6 7">
    <name type="scientific">candidate division WWE3 bacterium CG08_land_8_20_14_0_20_43_13</name>
    <dbReference type="NCBI Taxonomy" id="1975087"/>
    <lineage>
        <taxon>Bacteria</taxon>
        <taxon>Katanobacteria</taxon>
    </lineage>
</organism>
<comment type="function">
    <text evidence="5">Forms part of the ribosomal stalk, playing a central role in the interaction of the ribosome with GTP-bound translation factors.</text>
</comment>
<sequence length="172" mass="18407">MPNQRNQQIVSDLAEKLSKSQSVVFTTYTGLSVPLLQTLRQSVSKVGGEVTVAKNTLIKIAFEQAGLPAESLSLSGQTALVLGYEDPISPVKALFNFNKENSLPIIAGGYFEGSLLGFDDMEGLSKLPGQQEMYSIVVGTLIAPIRNFAGVCNGVLRDFVSVLNQLAEAKAQ</sequence>
<keyword evidence="3 5" id="KW-0687">Ribonucleoprotein</keyword>
<reference evidence="7" key="1">
    <citation type="submission" date="2017-09" db="EMBL/GenBank/DDBJ databases">
        <title>Depth-based differentiation of microbial function through sediment-hosted aquifers and enrichment of novel symbionts in the deep terrestrial subsurface.</title>
        <authorList>
            <person name="Probst A.J."/>
            <person name="Ladd B."/>
            <person name="Jarett J.K."/>
            <person name="Geller-Mcgrath D.E."/>
            <person name="Sieber C.M.K."/>
            <person name="Emerson J.B."/>
            <person name="Anantharaman K."/>
            <person name="Thomas B.C."/>
            <person name="Malmstrom R."/>
            <person name="Stieglmeier M."/>
            <person name="Klingl A."/>
            <person name="Woyke T."/>
            <person name="Ryan C.M."/>
            <person name="Banfield J.F."/>
        </authorList>
    </citation>
    <scope>NUCLEOTIDE SEQUENCE [LARGE SCALE GENOMIC DNA]</scope>
</reference>
<comment type="similarity">
    <text evidence="1 5">Belongs to the universal ribosomal protein uL10 family.</text>
</comment>
<dbReference type="Gene3D" id="3.30.70.1730">
    <property type="match status" value="1"/>
</dbReference>
<dbReference type="InterPro" id="IPR022973">
    <property type="entry name" value="Ribosomal_uL10_bac"/>
</dbReference>
<dbReference type="CDD" id="cd05797">
    <property type="entry name" value="Ribosomal_L10"/>
    <property type="match status" value="1"/>
</dbReference>
<keyword evidence="5" id="KW-0694">RNA-binding</keyword>
<evidence type="ECO:0000256" key="3">
    <source>
        <dbReference type="ARBA" id="ARBA00023274"/>
    </source>
</evidence>
<dbReference type="GO" id="GO:0005840">
    <property type="term" value="C:ribosome"/>
    <property type="evidence" value="ECO:0007669"/>
    <property type="project" value="UniProtKB-KW"/>
</dbReference>
<dbReference type="InterPro" id="IPR001790">
    <property type="entry name" value="Ribosomal_uL10"/>
</dbReference>
<dbReference type="GO" id="GO:0006412">
    <property type="term" value="P:translation"/>
    <property type="evidence" value="ECO:0007669"/>
    <property type="project" value="UniProtKB-UniRule"/>
</dbReference>
<dbReference type="GO" id="GO:0070180">
    <property type="term" value="F:large ribosomal subunit rRNA binding"/>
    <property type="evidence" value="ECO:0007669"/>
    <property type="project" value="UniProtKB-UniRule"/>
</dbReference>
<dbReference type="EMBL" id="PEYW01000023">
    <property type="protein sequence ID" value="PIS20869.1"/>
    <property type="molecule type" value="Genomic_DNA"/>
</dbReference>
<proteinExistence type="inferred from homology"/>
<dbReference type="SUPFAM" id="SSF160369">
    <property type="entry name" value="Ribosomal protein L10-like"/>
    <property type="match status" value="1"/>
</dbReference>
<dbReference type="Gene3D" id="6.10.250.290">
    <property type="match status" value="1"/>
</dbReference>
<dbReference type="InterPro" id="IPR047865">
    <property type="entry name" value="Ribosomal_uL10_bac_type"/>
</dbReference>
<accession>A0A2H0X9M1</accession>
<name>A0A2H0X9M1_UNCKA</name>
<evidence type="ECO:0000313" key="6">
    <source>
        <dbReference type="EMBL" id="PIS20869.1"/>
    </source>
</evidence>
<dbReference type="AlphaFoldDB" id="A0A2H0X9M1"/>
<gene>
    <name evidence="5 6" type="primary">rplJ</name>
    <name evidence="6" type="ORF">COT52_01550</name>
</gene>
<dbReference type="NCBIfam" id="NF000955">
    <property type="entry name" value="PRK00099.1-1"/>
    <property type="match status" value="1"/>
</dbReference>
<dbReference type="GO" id="GO:1990904">
    <property type="term" value="C:ribonucleoprotein complex"/>
    <property type="evidence" value="ECO:0007669"/>
    <property type="project" value="UniProtKB-KW"/>
</dbReference>
<evidence type="ECO:0000313" key="7">
    <source>
        <dbReference type="Proteomes" id="UP000231414"/>
    </source>
</evidence>
<comment type="caution">
    <text evidence="6">The sequence shown here is derived from an EMBL/GenBank/DDBJ whole genome shotgun (WGS) entry which is preliminary data.</text>
</comment>
<dbReference type="Proteomes" id="UP000231414">
    <property type="component" value="Unassembled WGS sequence"/>
</dbReference>
<dbReference type="HAMAP" id="MF_00362">
    <property type="entry name" value="Ribosomal_uL10"/>
    <property type="match status" value="1"/>
</dbReference>
<evidence type="ECO:0000256" key="1">
    <source>
        <dbReference type="ARBA" id="ARBA00008889"/>
    </source>
</evidence>
<dbReference type="Pfam" id="PF00466">
    <property type="entry name" value="Ribosomal_L10"/>
    <property type="match status" value="1"/>
</dbReference>
<comment type="subunit">
    <text evidence="5">Part of the ribosomal stalk of the 50S ribosomal subunit. The N-terminus interacts with L11 and the large rRNA to form the base of the stalk. The C-terminus forms an elongated spine to which L12 dimers bind in a sequential fashion forming a multimeric L10(L12)X complex.</text>
</comment>
<keyword evidence="5" id="KW-0699">rRNA-binding</keyword>
<evidence type="ECO:0000256" key="4">
    <source>
        <dbReference type="ARBA" id="ARBA00035202"/>
    </source>
</evidence>
<protein>
    <recommendedName>
        <fullName evidence="4 5">Large ribosomal subunit protein uL10</fullName>
    </recommendedName>
</protein>
<dbReference type="PANTHER" id="PTHR11560">
    <property type="entry name" value="39S RIBOSOMAL PROTEIN L10, MITOCHONDRIAL"/>
    <property type="match status" value="1"/>
</dbReference>
<dbReference type="InterPro" id="IPR043141">
    <property type="entry name" value="Ribosomal_uL10-like_sf"/>
</dbReference>
<evidence type="ECO:0000256" key="2">
    <source>
        <dbReference type="ARBA" id="ARBA00022980"/>
    </source>
</evidence>
<evidence type="ECO:0000256" key="5">
    <source>
        <dbReference type="HAMAP-Rule" id="MF_00362"/>
    </source>
</evidence>
<keyword evidence="2 5" id="KW-0689">Ribosomal protein</keyword>